<evidence type="ECO:0000313" key="3">
    <source>
        <dbReference type="EMBL" id="GLZ77978.1"/>
    </source>
</evidence>
<dbReference type="PANTHER" id="PTHR43639:SF1">
    <property type="entry name" value="SHORT-CHAIN DEHYDROGENASE_REDUCTASE FAMILY PROTEIN"/>
    <property type="match status" value="1"/>
</dbReference>
<keyword evidence="4" id="KW-1185">Reference proteome</keyword>
<dbReference type="PANTHER" id="PTHR43639">
    <property type="entry name" value="OXIDOREDUCTASE, SHORT-CHAIN DEHYDROGENASE/REDUCTASE FAMILY (AFU_ORTHOLOGUE AFUA_5G02870)"/>
    <property type="match status" value="1"/>
</dbReference>
<dbReference type="FunFam" id="3.40.50.720:FF:000084">
    <property type="entry name" value="Short-chain dehydrogenase reductase"/>
    <property type="match status" value="1"/>
</dbReference>
<comment type="caution">
    <text evidence="3">The sequence shown here is derived from an EMBL/GenBank/DDBJ whole genome shotgun (WGS) entry which is preliminary data.</text>
</comment>
<organism evidence="3 4">
    <name type="scientific">Actinorhabdospora filicis</name>
    <dbReference type="NCBI Taxonomy" id="1785913"/>
    <lineage>
        <taxon>Bacteria</taxon>
        <taxon>Bacillati</taxon>
        <taxon>Actinomycetota</taxon>
        <taxon>Actinomycetes</taxon>
        <taxon>Micromonosporales</taxon>
        <taxon>Micromonosporaceae</taxon>
        <taxon>Actinorhabdospora</taxon>
    </lineage>
</organism>
<proteinExistence type="inferred from homology"/>
<dbReference type="Gene3D" id="3.40.50.720">
    <property type="entry name" value="NAD(P)-binding Rossmann-like Domain"/>
    <property type="match status" value="1"/>
</dbReference>
<accession>A0A9W6W9G6</accession>
<gene>
    <name evidence="3" type="ORF">Afil01_27850</name>
</gene>
<evidence type="ECO:0000256" key="2">
    <source>
        <dbReference type="ARBA" id="ARBA00023002"/>
    </source>
</evidence>
<dbReference type="GO" id="GO:0016491">
    <property type="term" value="F:oxidoreductase activity"/>
    <property type="evidence" value="ECO:0007669"/>
    <property type="project" value="UniProtKB-KW"/>
</dbReference>
<dbReference type="PRINTS" id="PR00081">
    <property type="entry name" value="GDHRDH"/>
</dbReference>
<dbReference type="Pfam" id="PF13561">
    <property type="entry name" value="adh_short_C2"/>
    <property type="match status" value="1"/>
</dbReference>
<dbReference type="PRINTS" id="PR00080">
    <property type="entry name" value="SDRFAMILY"/>
</dbReference>
<comment type="similarity">
    <text evidence="1">Belongs to the short-chain dehydrogenases/reductases (SDR) family.</text>
</comment>
<reference evidence="3" key="1">
    <citation type="submission" date="2023-03" db="EMBL/GenBank/DDBJ databases">
        <title>Actinorhabdospora filicis NBRC 111898.</title>
        <authorList>
            <person name="Ichikawa N."/>
            <person name="Sato H."/>
            <person name="Tonouchi N."/>
        </authorList>
    </citation>
    <scope>NUCLEOTIDE SEQUENCE</scope>
    <source>
        <strain evidence="3">NBRC 111898</strain>
    </source>
</reference>
<evidence type="ECO:0000313" key="4">
    <source>
        <dbReference type="Proteomes" id="UP001165079"/>
    </source>
</evidence>
<name>A0A9W6W9G6_9ACTN</name>
<dbReference type="SUPFAM" id="SSF51735">
    <property type="entry name" value="NAD(P)-binding Rossmann-fold domains"/>
    <property type="match status" value="1"/>
</dbReference>
<dbReference type="InterPro" id="IPR036291">
    <property type="entry name" value="NAD(P)-bd_dom_sf"/>
</dbReference>
<dbReference type="AlphaFoldDB" id="A0A9W6W9G6"/>
<dbReference type="EMBL" id="BSTX01000002">
    <property type="protein sequence ID" value="GLZ77978.1"/>
    <property type="molecule type" value="Genomic_DNA"/>
</dbReference>
<protein>
    <submittedName>
        <fullName evidence="3">Oxidoreductase</fullName>
    </submittedName>
</protein>
<dbReference type="Proteomes" id="UP001165079">
    <property type="component" value="Unassembled WGS sequence"/>
</dbReference>
<keyword evidence="2" id="KW-0560">Oxidoreductase</keyword>
<dbReference type="InterPro" id="IPR002347">
    <property type="entry name" value="SDR_fam"/>
</dbReference>
<dbReference type="RefSeq" id="WP_285663157.1">
    <property type="nucleotide sequence ID" value="NZ_BSTX01000002.1"/>
</dbReference>
<evidence type="ECO:0000256" key="1">
    <source>
        <dbReference type="ARBA" id="ARBA00006484"/>
    </source>
</evidence>
<sequence>MTALNGKTALVTGASRGIGRAIALRLAAEGALVAVHYAVGEAAAGKTVAGIEAAGGRAFTVRAEFGVPGDIDALFTGLRSGLDGRPLDVLVNNAAVGSAGSLAETTVEAFDRLVAVNLKAPFFIIQRALPMMADGGRVINIASAATRVAGPELAFVMSKGAIAALSRSLAHEVGARGITVNAVAPGPTVTESSGWMTSTPSVEARLGAANALARVGTPDDIAAAVAFLASDDARWVTGELLEATGGHFLGPRILSLFSPPPPMKEYTTCPST</sequence>